<organism evidence="2 3">
    <name type="scientific">Natronosalvus rutilus</name>
    <dbReference type="NCBI Taxonomy" id="2953753"/>
    <lineage>
        <taxon>Archaea</taxon>
        <taxon>Methanobacteriati</taxon>
        <taxon>Methanobacteriota</taxon>
        <taxon>Stenosarchaea group</taxon>
        <taxon>Halobacteria</taxon>
        <taxon>Halobacteriales</taxon>
        <taxon>Natrialbaceae</taxon>
        <taxon>Natronosalvus</taxon>
    </lineage>
</organism>
<accession>A0A9E7NAZ7</accession>
<evidence type="ECO:0000313" key="2">
    <source>
        <dbReference type="EMBL" id="UTF53613.1"/>
    </source>
</evidence>
<name>A0A9E7NAZ7_9EURY</name>
<dbReference type="RefSeq" id="WP_254158138.1">
    <property type="nucleotide sequence ID" value="NZ_CP100355.1"/>
</dbReference>
<reference evidence="2" key="1">
    <citation type="submission" date="2022-06" db="EMBL/GenBank/DDBJ databases">
        <title>Diverse halophilic archaea isolated from saline environments.</title>
        <authorList>
            <person name="Cui H.-L."/>
        </authorList>
    </citation>
    <scope>NUCLEOTIDE SEQUENCE</scope>
    <source>
        <strain evidence="2">WLHS1</strain>
    </source>
</reference>
<keyword evidence="3" id="KW-1185">Reference proteome</keyword>
<proteinExistence type="predicted"/>
<sequence>MARQPTRTRRTVLGAIAGLAMGASAGSVSGSDDESPSQDGPADVPALRTQSTALTSSSGLPFETFVATVDRIVDGEHVVILLEEDGRTVDQLVVPRDRLPTVEERDRLVVLVRDGDLAAAWPLPERLDPHSRE</sequence>
<feature type="region of interest" description="Disordered" evidence="1">
    <location>
        <begin position="24"/>
        <end position="46"/>
    </location>
</feature>
<protein>
    <submittedName>
        <fullName evidence="2">DUF3006 domain-containing protein</fullName>
    </submittedName>
</protein>
<dbReference type="KEGG" id="sawl:NGM29_17890"/>
<dbReference type="AlphaFoldDB" id="A0A9E7NAZ7"/>
<dbReference type="GeneID" id="73291958"/>
<gene>
    <name evidence="2" type="ORF">NGM29_17890</name>
</gene>
<evidence type="ECO:0000313" key="3">
    <source>
        <dbReference type="Proteomes" id="UP001056855"/>
    </source>
</evidence>
<dbReference type="EMBL" id="CP100355">
    <property type="protein sequence ID" value="UTF53613.1"/>
    <property type="molecule type" value="Genomic_DNA"/>
</dbReference>
<evidence type="ECO:0000256" key="1">
    <source>
        <dbReference type="SAM" id="MobiDB-lite"/>
    </source>
</evidence>
<dbReference type="InterPro" id="IPR006311">
    <property type="entry name" value="TAT_signal"/>
</dbReference>
<dbReference type="PROSITE" id="PS51318">
    <property type="entry name" value="TAT"/>
    <property type="match status" value="1"/>
</dbReference>
<dbReference type="Proteomes" id="UP001056855">
    <property type="component" value="Chromosome"/>
</dbReference>